<name>A0AA35SW72_GEOBA</name>
<dbReference type="PANTHER" id="PTHR47981">
    <property type="entry name" value="RAB FAMILY"/>
    <property type="match status" value="1"/>
</dbReference>
<dbReference type="PRINTS" id="PR00449">
    <property type="entry name" value="RASTRNSFRMNG"/>
</dbReference>
<dbReference type="EMBL" id="CASHTH010002873">
    <property type="protein sequence ID" value="CAI8036498.1"/>
    <property type="molecule type" value="Genomic_DNA"/>
</dbReference>
<keyword evidence="3" id="KW-0342">GTP-binding</keyword>
<evidence type="ECO:0000313" key="5">
    <source>
        <dbReference type="Proteomes" id="UP001174909"/>
    </source>
</evidence>
<dbReference type="Pfam" id="PF00071">
    <property type="entry name" value="Ras"/>
    <property type="match status" value="1"/>
</dbReference>
<keyword evidence="5" id="KW-1185">Reference proteome</keyword>
<evidence type="ECO:0000256" key="3">
    <source>
        <dbReference type="ARBA" id="ARBA00023134"/>
    </source>
</evidence>
<dbReference type="GO" id="GO:0008333">
    <property type="term" value="P:endosome to lysosome transport"/>
    <property type="evidence" value="ECO:0007669"/>
    <property type="project" value="TreeGrafter"/>
</dbReference>
<dbReference type="NCBIfam" id="TIGR00231">
    <property type="entry name" value="small_GTP"/>
    <property type="match status" value="1"/>
</dbReference>
<reference evidence="4" key="1">
    <citation type="submission" date="2023-03" db="EMBL/GenBank/DDBJ databases">
        <authorList>
            <person name="Steffen K."/>
            <person name="Cardenas P."/>
        </authorList>
    </citation>
    <scope>NUCLEOTIDE SEQUENCE</scope>
</reference>
<dbReference type="GO" id="GO:0005770">
    <property type="term" value="C:late endosome"/>
    <property type="evidence" value="ECO:0007669"/>
    <property type="project" value="TreeGrafter"/>
</dbReference>
<dbReference type="SUPFAM" id="SSF52540">
    <property type="entry name" value="P-loop containing nucleoside triphosphate hydrolases"/>
    <property type="match status" value="1"/>
</dbReference>
<protein>
    <submittedName>
        <fullName evidence="4">Ras-related protein Rab-32B</fullName>
    </submittedName>
</protein>
<organism evidence="4 5">
    <name type="scientific">Geodia barretti</name>
    <name type="common">Barrett's horny sponge</name>
    <dbReference type="NCBI Taxonomy" id="519541"/>
    <lineage>
        <taxon>Eukaryota</taxon>
        <taxon>Metazoa</taxon>
        <taxon>Porifera</taxon>
        <taxon>Demospongiae</taxon>
        <taxon>Heteroscleromorpha</taxon>
        <taxon>Tetractinellida</taxon>
        <taxon>Astrophorina</taxon>
        <taxon>Geodiidae</taxon>
        <taxon>Geodia</taxon>
    </lineage>
</organism>
<accession>A0AA35SW72</accession>
<keyword evidence="2" id="KW-0547">Nucleotide-binding</keyword>
<dbReference type="GO" id="GO:0005525">
    <property type="term" value="F:GTP binding"/>
    <property type="evidence" value="ECO:0007669"/>
    <property type="project" value="UniProtKB-KW"/>
</dbReference>
<dbReference type="AlphaFoldDB" id="A0AA35SW72"/>
<evidence type="ECO:0000256" key="1">
    <source>
        <dbReference type="ARBA" id="ARBA00006270"/>
    </source>
</evidence>
<comment type="similarity">
    <text evidence="1">Belongs to the small GTPase superfamily. Rab family.</text>
</comment>
<dbReference type="PANTHER" id="PTHR47981:SF39">
    <property type="entry name" value="RAS-RELATED PROTEIN RAB"/>
    <property type="match status" value="1"/>
</dbReference>
<dbReference type="GO" id="GO:0003924">
    <property type="term" value="F:GTPase activity"/>
    <property type="evidence" value="ECO:0007669"/>
    <property type="project" value="InterPro"/>
</dbReference>
<dbReference type="Proteomes" id="UP001174909">
    <property type="component" value="Unassembled WGS sequence"/>
</dbReference>
<evidence type="ECO:0000256" key="2">
    <source>
        <dbReference type="ARBA" id="ARBA00022741"/>
    </source>
</evidence>
<gene>
    <name evidence="4" type="ORF">GBAR_LOCUS20444</name>
</gene>
<dbReference type="InterPro" id="IPR005225">
    <property type="entry name" value="Small_GTP-bd"/>
</dbReference>
<dbReference type="SMART" id="SM00174">
    <property type="entry name" value="RHO"/>
    <property type="match status" value="1"/>
</dbReference>
<dbReference type="PROSITE" id="PS51419">
    <property type="entry name" value="RAB"/>
    <property type="match status" value="1"/>
</dbReference>
<proteinExistence type="inferred from homology"/>
<dbReference type="InterPro" id="IPR027417">
    <property type="entry name" value="P-loop_NTPase"/>
</dbReference>
<dbReference type="InterPro" id="IPR001806">
    <property type="entry name" value="Small_GTPase"/>
</dbReference>
<dbReference type="GO" id="GO:0045335">
    <property type="term" value="C:phagocytic vesicle"/>
    <property type="evidence" value="ECO:0007669"/>
    <property type="project" value="TreeGrafter"/>
</dbReference>
<dbReference type="SMART" id="SM00173">
    <property type="entry name" value="RAS"/>
    <property type="match status" value="1"/>
</dbReference>
<dbReference type="SMART" id="SM00175">
    <property type="entry name" value="RAB"/>
    <property type="match status" value="1"/>
</dbReference>
<dbReference type="Gene3D" id="3.40.50.300">
    <property type="entry name" value="P-loop containing nucleotide triphosphate hydrolases"/>
    <property type="match status" value="1"/>
</dbReference>
<dbReference type="GO" id="GO:0005764">
    <property type="term" value="C:lysosome"/>
    <property type="evidence" value="ECO:0007669"/>
    <property type="project" value="TreeGrafter"/>
</dbReference>
<sequence length="164" mass="18761">MESKEIISENTVPLGMDEHLYKVLVIGDFGVGKTCIIKRYTEGTFSPNYKLTIGVDFSLKTLEWDSRTKVNLQLWDIAGHERFNHMTRVYYKYAIAAIIVFDIKRLATFESVLKWLDDVNQKVMLENGSSIPIILLANKCDLDDHQVDQATLDAFCKTHGITAW</sequence>
<dbReference type="FunFam" id="3.40.50.300:FF:002133">
    <property type="entry name" value="Ras family protein"/>
    <property type="match status" value="1"/>
</dbReference>
<dbReference type="PROSITE" id="PS51421">
    <property type="entry name" value="RAS"/>
    <property type="match status" value="1"/>
</dbReference>
<comment type="caution">
    <text evidence="4">The sequence shown here is derived from an EMBL/GenBank/DDBJ whole genome shotgun (WGS) entry which is preliminary data.</text>
</comment>
<dbReference type="GO" id="GO:0090385">
    <property type="term" value="P:phagosome-lysosome fusion"/>
    <property type="evidence" value="ECO:0007669"/>
    <property type="project" value="TreeGrafter"/>
</dbReference>
<evidence type="ECO:0000313" key="4">
    <source>
        <dbReference type="EMBL" id="CAI8036498.1"/>
    </source>
</evidence>